<keyword evidence="1" id="KW-0472">Membrane</keyword>
<dbReference type="EMBL" id="HACM01002272">
    <property type="protein sequence ID" value="CRZ02714.1"/>
    <property type="molecule type" value="Transcribed_RNA"/>
</dbReference>
<proteinExistence type="predicted"/>
<feature type="transmembrane region" description="Helical" evidence="1">
    <location>
        <begin position="179"/>
        <end position="202"/>
    </location>
</feature>
<evidence type="ECO:0000313" key="2">
    <source>
        <dbReference type="EMBL" id="CRZ02714.1"/>
    </source>
</evidence>
<feature type="transmembrane region" description="Helical" evidence="1">
    <location>
        <begin position="88"/>
        <end position="108"/>
    </location>
</feature>
<feature type="transmembrane region" description="Helical" evidence="1">
    <location>
        <begin position="26"/>
        <end position="46"/>
    </location>
</feature>
<accession>A0A0H5R3W6</accession>
<feature type="transmembrane region" description="Helical" evidence="1">
    <location>
        <begin position="214"/>
        <end position="237"/>
    </location>
</feature>
<protein>
    <submittedName>
        <fullName evidence="2">Uncharacterized protein</fullName>
    </submittedName>
</protein>
<sequence length="282" mass="31995">MGFLFLTIRNHWFRQLRSSQRIVKELAILDLVSCFVAIFCTAIPLIDTSLCPYFLALEIFYMNSNQQLFLNRIACVFYALQPKVQTRLNIALIIYYVSVVLNNISMIFSNTSYMEMPAERVALACRVAYKAGADDDEGLVLALSMLSGLFLFLAGAFLFAMGLIGFIKYSKQKTQVQKTFFIIKLLFIKTILDLSSMVFVFLEMFSSVRDDIPRFAILVIAKTLSLGLCFTIVQNLFSTNKWIREIVSRIIARIFASPAALEHQSKKSDSSLKIVTKSPAIY</sequence>
<keyword evidence="1" id="KW-0812">Transmembrane</keyword>
<dbReference type="AlphaFoldDB" id="A0A0H5R3W6"/>
<organism evidence="2">
    <name type="scientific">Spongospora subterranea</name>
    <dbReference type="NCBI Taxonomy" id="70186"/>
    <lineage>
        <taxon>Eukaryota</taxon>
        <taxon>Sar</taxon>
        <taxon>Rhizaria</taxon>
        <taxon>Endomyxa</taxon>
        <taxon>Phytomyxea</taxon>
        <taxon>Plasmodiophorida</taxon>
        <taxon>Plasmodiophoridae</taxon>
        <taxon>Spongospora</taxon>
    </lineage>
</organism>
<evidence type="ECO:0000256" key="1">
    <source>
        <dbReference type="SAM" id="Phobius"/>
    </source>
</evidence>
<keyword evidence="1" id="KW-1133">Transmembrane helix</keyword>
<name>A0A0H5R3W6_9EUKA</name>
<feature type="transmembrane region" description="Helical" evidence="1">
    <location>
        <begin position="139"/>
        <end position="167"/>
    </location>
</feature>
<reference evidence="2" key="1">
    <citation type="submission" date="2015-04" db="EMBL/GenBank/DDBJ databases">
        <title>The genome sequence of the plant pathogenic Rhizarian Plasmodiophora brassicae reveals insights in its biotrophic life cycle and the origin of chitin synthesis.</title>
        <authorList>
            <person name="Schwelm A."/>
            <person name="Fogelqvist J."/>
            <person name="Knaust A."/>
            <person name="Julke S."/>
            <person name="Lilja T."/>
            <person name="Dhandapani V."/>
            <person name="Bonilla-Rosso G."/>
            <person name="Karlsson M."/>
            <person name="Shevchenko A."/>
            <person name="Choi S.R."/>
            <person name="Kim H.G."/>
            <person name="Park J.Y."/>
            <person name="Lim Y.P."/>
            <person name="Ludwig-Muller J."/>
            <person name="Dixelius C."/>
        </authorList>
    </citation>
    <scope>NUCLEOTIDE SEQUENCE</scope>
    <source>
        <tissue evidence="2">Potato root galls</tissue>
    </source>
</reference>